<dbReference type="Pfam" id="PF01494">
    <property type="entry name" value="FAD_binding_3"/>
    <property type="match status" value="1"/>
</dbReference>
<keyword evidence="6" id="KW-1185">Reference proteome</keyword>
<proteinExistence type="predicted"/>
<reference evidence="5 6" key="1">
    <citation type="submission" date="2024-07" db="EMBL/GenBank/DDBJ databases">
        <title>Section-level genome sequencing and comparative genomics of Aspergillus sections Usti and Cavernicolus.</title>
        <authorList>
            <consortium name="Lawrence Berkeley National Laboratory"/>
            <person name="Nybo J.L."/>
            <person name="Vesth T.C."/>
            <person name="Theobald S."/>
            <person name="Frisvad J.C."/>
            <person name="Larsen T.O."/>
            <person name="Kjaerboelling I."/>
            <person name="Rothschild-Mancinelli K."/>
            <person name="Lyhne E.K."/>
            <person name="Kogle M.E."/>
            <person name="Barry K."/>
            <person name="Clum A."/>
            <person name="Na H."/>
            <person name="Ledsgaard L."/>
            <person name="Lin J."/>
            <person name="Lipzen A."/>
            <person name="Kuo A."/>
            <person name="Riley R."/>
            <person name="Mondo S."/>
            <person name="Labutti K."/>
            <person name="Haridas S."/>
            <person name="Pangalinan J."/>
            <person name="Salamov A.A."/>
            <person name="Simmons B.A."/>
            <person name="Magnuson J.K."/>
            <person name="Chen J."/>
            <person name="Drula E."/>
            <person name="Henrissat B."/>
            <person name="Wiebenga A."/>
            <person name="Lubbers R.J."/>
            <person name="Gomes A.C."/>
            <person name="Makela M.R."/>
            <person name="Stajich J."/>
            <person name="Grigoriev I.V."/>
            <person name="Mortensen U.H."/>
            <person name="De Vries R.P."/>
            <person name="Baker S.E."/>
            <person name="Andersen M.R."/>
        </authorList>
    </citation>
    <scope>NUCLEOTIDE SEQUENCE [LARGE SCALE GENOMIC DNA]</scope>
    <source>
        <strain evidence="5 6">CBS 209.92</strain>
    </source>
</reference>
<dbReference type="PRINTS" id="PR00420">
    <property type="entry name" value="RNGMNOXGNASE"/>
</dbReference>
<keyword evidence="1" id="KW-0285">Flavoprotein</keyword>
<dbReference type="EMBL" id="JBFTWV010000252">
    <property type="protein sequence ID" value="KAL2783264.1"/>
    <property type="molecule type" value="Genomic_DNA"/>
</dbReference>
<protein>
    <recommendedName>
        <fullName evidence="4">FAD-binding domain-containing protein</fullName>
    </recommendedName>
</protein>
<gene>
    <name evidence="5" type="ORF">BJX66DRAFT_349675</name>
</gene>
<keyword evidence="2" id="KW-0274">FAD</keyword>
<accession>A0ABR4FJ41</accession>
<evidence type="ECO:0000256" key="2">
    <source>
        <dbReference type="ARBA" id="ARBA00022827"/>
    </source>
</evidence>
<name>A0ABR4FJ41_9EURO</name>
<evidence type="ECO:0000256" key="3">
    <source>
        <dbReference type="ARBA" id="ARBA00023002"/>
    </source>
</evidence>
<comment type="caution">
    <text evidence="5">The sequence shown here is derived from an EMBL/GenBank/DDBJ whole genome shotgun (WGS) entry which is preliminary data.</text>
</comment>
<evidence type="ECO:0000313" key="5">
    <source>
        <dbReference type="EMBL" id="KAL2783264.1"/>
    </source>
</evidence>
<evidence type="ECO:0000313" key="6">
    <source>
        <dbReference type="Proteomes" id="UP001610563"/>
    </source>
</evidence>
<dbReference type="SUPFAM" id="SSF51905">
    <property type="entry name" value="FAD/NAD(P)-binding domain"/>
    <property type="match status" value="1"/>
</dbReference>
<dbReference type="InterPro" id="IPR050631">
    <property type="entry name" value="PheA/TfdB_FAD_monoxygenase"/>
</dbReference>
<dbReference type="Proteomes" id="UP001610563">
    <property type="component" value="Unassembled WGS sequence"/>
</dbReference>
<dbReference type="PANTHER" id="PTHR43476:SF3">
    <property type="entry name" value="FAD-BINDING MONOOXYGENASE"/>
    <property type="match status" value="1"/>
</dbReference>
<dbReference type="PANTHER" id="PTHR43476">
    <property type="entry name" value="3-(3-HYDROXY-PHENYL)PROPIONATE/3-HYDROXYCINNAMIC ACID HYDROXYLASE"/>
    <property type="match status" value="1"/>
</dbReference>
<dbReference type="InterPro" id="IPR036188">
    <property type="entry name" value="FAD/NAD-bd_sf"/>
</dbReference>
<evidence type="ECO:0000259" key="4">
    <source>
        <dbReference type="Pfam" id="PF01494"/>
    </source>
</evidence>
<keyword evidence="3" id="KW-0560">Oxidoreductase</keyword>
<organism evidence="5 6">
    <name type="scientific">Aspergillus keveii</name>
    <dbReference type="NCBI Taxonomy" id="714993"/>
    <lineage>
        <taxon>Eukaryota</taxon>
        <taxon>Fungi</taxon>
        <taxon>Dikarya</taxon>
        <taxon>Ascomycota</taxon>
        <taxon>Pezizomycotina</taxon>
        <taxon>Eurotiomycetes</taxon>
        <taxon>Eurotiomycetidae</taxon>
        <taxon>Eurotiales</taxon>
        <taxon>Aspergillaceae</taxon>
        <taxon>Aspergillus</taxon>
        <taxon>Aspergillus subgen. Nidulantes</taxon>
    </lineage>
</organism>
<sequence>MIYMRPECELLKDPPPQLLHTEQTPIIIVGAGPVGLLLALLLARKKIRSVVLEKNDSLDTSPRGVVHYPPVLEVFKDAGIYDTVLERGLCSAGTHWRKAAIIDEKGDRALGPIIATLETSKPKSDGTFDEGTFSVIFVQGQLVKLLLEEVRQTGLVQVLFKTPVSNIEEDSSGITVNVEAAEGPRILKSQYVVGCDGGKSTVRKLLGIKFSGHAWPERLLATDVERIIPKVEPPMSYFTVDRVNWGIITPLESITAGKPGLWRYAMPVPDDSLTDEEALDLKYVNELLLKYVDGPKSPAPVIVRKRLYRMQQLLATTMHRGRVALAGDAAHLNNPVGGLGLCTGLLDVDILSQALDLILNHDFHDPQGLLEEYSSARRFVFQNFVDPISAANKLRLQHSDPDAVGREDWYLRALVRREPEELAIIHRPFFQAWRTKIQQLTKYHAPRVVEVPCR</sequence>
<dbReference type="InterPro" id="IPR002938">
    <property type="entry name" value="FAD-bd"/>
</dbReference>
<evidence type="ECO:0000256" key="1">
    <source>
        <dbReference type="ARBA" id="ARBA00022630"/>
    </source>
</evidence>
<dbReference type="Gene3D" id="3.50.50.60">
    <property type="entry name" value="FAD/NAD(P)-binding domain"/>
    <property type="match status" value="1"/>
</dbReference>
<feature type="domain" description="FAD-binding" evidence="4">
    <location>
        <begin position="24"/>
        <end position="386"/>
    </location>
</feature>
<dbReference type="Gene3D" id="3.30.70.2450">
    <property type="match status" value="1"/>
</dbReference>